<evidence type="ECO:0000313" key="2">
    <source>
        <dbReference type="Proteomes" id="UP001499993"/>
    </source>
</evidence>
<evidence type="ECO:0000313" key="1">
    <source>
        <dbReference type="EMBL" id="GAA4927074.1"/>
    </source>
</evidence>
<dbReference type="Gene3D" id="3.40.50.300">
    <property type="entry name" value="P-loop containing nucleotide triphosphate hydrolases"/>
    <property type="match status" value="1"/>
</dbReference>
<reference evidence="2" key="1">
    <citation type="journal article" date="2019" name="Int. J. Syst. Evol. Microbiol.">
        <title>The Global Catalogue of Microorganisms (GCM) 10K type strain sequencing project: providing services to taxonomists for standard genome sequencing and annotation.</title>
        <authorList>
            <consortium name="The Broad Institute Genomics Platform"/>
            <consortium name="The Broad Institute Genome Sequencing Center for Infectious Disease"/>
            <person name="Wu L."/>
            <person name="Ma J."/>
        </authorList>
    </citation>
    <scope>NUCLEOTIDE SEQUENCE [LARGE SCALE GENOMIC DNA]</scope>
    <source>
        <strain evidence="2">JCM 18123</strain>
    </source>
</reference>
<organism evidence="1 2">
    <name type="scientific">Streptomonospora halophila</name>
    <dbReference type="NCBI Taxonomy" id="427369"/>
    <lineage>
        <taxon>Bacteria</taxon>
        <taxon>Bacillati</taxon>
        <taxon>Actinomycetota</taxon>
        <taxon>Actinomycetes</taxon>
        <taxon>Streptosporangiales</taxon>
        <taxon>Nocardiopsidaceae</taxon>
        <taxon>Streptomonospora</taxon>
    </lineage>
</organism>
<protein>
    <submittedName>
        <fullName evidence="1">AAA family ATPase</fullName>
    </submittedName>
</protein>
<dbReference type="EMBL" id="BAABIK010000001">
    <property type="protein sequence ID" value="GAA4927074.1"/>
    <property type="molecule type" value="Genomic_DNA"/>
</dbReference>
<dbReference type="Pfam" id="PF13671">
    <property type="entry name" value="AAA_33"/>
    <property type="match status" value="1"/>
</dbReference>
<dbReference type="InterPro" id="IPR027417">
    <property type="entry name" value="P-loop_NTPase"/>
</dbReference>
<proteinExistence type="predicted"/>
<name>A0ABP9G378_9ACTN</name>
<keyword evidence="2" id="KW-1185">Reference proteome</keyword>
<dbReference type="SUPFAM" id="SSF52540">
    <property type="entry name" value="P-loop containing nucleoside triphosphate hydrolases"/>
    <property type="match status" value="1"/>
</dbReference>
<accession>A0ABP9G378</accession>
<dbReference type="RefSeq" id="WP_344139631.1">
    <property type="nucleotide sequence ID" value="NZ_BAABIK010000001.1"/>
</dbReference>
<comment type="caution">
    <text evidence="1">The sequence shown here is derived from an EMBL/GenBank/DDBJ whole genome shotgun (WGS) entry which is preliminary data.</text>
</comment>
<dbReference type="Proteomes" id="UP001499993">
    <property type="component" value="Unassembled WGS sequence"/>
</dbReference>
<gene>
    <name evidence="1" type="ORF">GCM10023224_02440</name>
</gene>
<sequence length="231" mass="25026">MFPSTGPAPVPSPARALRAEEAPRVLRYPTDSLLLVGGIPGAGKSTLLNRLFALEGTETVPVATPDGARVIDSQQARNRLARRLRALPYPVWRWATHLLHYLRVLRVLRKGGGPVAVHVTATHRAVLRLLGRYCRHRGREVHLLLIDVDPGAALEAQIRRGRAVTPRAHRRHVRRWHRVLVDCAAGAEAVVPGARSLLLLDRSAAAELAEIRFTPGAAGPGDGGAAPRTVP</sequence>